<protein>
    <submittedName>
        <fullName evidence="1">Membrane dipeptidase</fullName>
    </submittedName>
</protein>
<dbReference type="PANTHER" id="PTHR10443:SF12">
    <property type="entry name" value="DIPEPTIDASE"/>
    <property type="match status" value="1"/>
</dbReference>
<evidence type="ECO:0000313" key="2">
    <source>
        <dbReference type="Proteomes" id="UP000239241"/>
    </source>
</evidence>
<sequence>MTGSPDPAAGSAAVPGSAAALAERVQRLLDAQGVVDGHDDLAWALRERAVREGGPSASVADHVIARLAVEDAVPGLHTDLPRLARGRVAAQFWSVWVPDLPGVDPVRSTIEQIDVVRRIVAAHPDRLALAETADDVDRVVASGRIASLLGMEGGHSIGGSLGALRTMRALGVRYMTLTHNSAVAWADSATDAPVHHGLSAAGERVVAEMERIGMVVDLSHVSADVMRHVLRIARRPVLFSHSGARAECDVPRNVPDDVLQALPANDGVCMATFVPQFVSPAVAAWHDETLALAAAEGVDPRDHEGVQAVAARRPGERPRATLADVVRHVERIREVAGSRHVGLGGDYDGVDRTPDGLEDVSRYPALIAALAERGWSDGDLRALAGGNALRVLRAADADDEVSRGEADAGTLA</sequence>
<dbReference type="PANTHER" id="PTHR10443">
    <property type="entry name" value="MICROSOMAL DIPEPTIDASE"/>
    <property type="match status" value="1"/>
</dbReference>
<dbReference type="Proteomes" id="UP000239241">
    <property type="component" value="Unassembled WGS sequence"/>
</dbReference>
<comment type="caution">
    <text evidence="1">The sequence shown here is derived from an EMBL/GenBank/DDBJ whole genome shotgun (WGS) entry which is preliminary data.</text>
</comment>
<dbReference type="GO" id="GO:0070573">
    <property type="term" value="F:metallodipeptidase activity"/>
    <property type="evidence" value="ECO:0007669"/>
    <property type="project" value="InterPro"/>
</dbReference>
<dbReference type="Pfam" id="PF01244">
    <property type="entry name" value="Peptidase_M19"/>
    <property type="match status" value="1"/>
</dbReference>
<dbReference type="CDD" id="cd01301">
    <property type="entry name" value="rDP_like"/>
    <property type="match status" value="1"/>
</dbReference>
<dbReference type="AlphaFoldDB" id="A0A2S5VTA3"/>
<reference evidence="1 2" key="1">
    <citation type="submission" date="2018-02" db="EMBL/GenBank/DDBJ databases">
        <title>Bacteriophage NCPPB3778 and a type I-E CRISPR drive the evolution of the US Biological Select Agent, Rathayibacter toxicus.</title>
        <authorList>
            <person name="Davis E.W.II."/>
            <person name="Tabima J.F."/>
            <person name="Weisberg A.J."/>
            <person name="Lopes L.D."/>
            <person name="Wiseman M.S."/>
            <person name="Wiseman M.S."/>
            <person name="Pupko T."/>
            <person name="Belcher M.S."/>
            <person name="Sechler A.J."/>
            <person name="Tancos M.A."/>
            <person name="Schroeder B.K."/>
            <person name="Murray T.D."/>
            <person name="Luster D.G."/>
            <person name="Schneider W.L."/>
            <person name="Rogers E."/>
            <person name="Andreote F.D."/>
            <person name="Grunwald N.J."/>
            <person name="Putnam M.L."/>
            <person name="Chang J.H."/>
        </authorList>
    </citation>
    <scope>NUCLEOTIDE SEQUENCE [LARGE SCALE GENOMIC DNA]</scope>
    <source>
        <strain evidence="1 2">AY1B3</strain>
    </source>
</reference>
<dbReference type="RefSeq" id="WP_104290448.1">
    <property type="nucleotide sequence ID" value="NZ_PSXY01000013.1"/>
</dbReference>
<dbReference type="InterPro" id="IPR008257">
    <property type="entry name" value="Pept_M19"/>
</dbReference>
<dbReference type="InterPro" id="IPR032466">
    <property type="entry name" value="Metal_Hydrolase"/>
</dbReference>
<dbReference type="Gene3D" id="3.20.20.140">
    <property type="entry name" value="Metal-dependent hydrolases"/>
    <property type="match status" value="1"/>
</dbReference>
<accession>A0A2S5VTA3</accession>
<organism evidence="1 2">
    <name type="scientific">Clavibacter michiganensis</name>
    <dbReference type="NCBI Taxonomy" id="28447"/>
    <lineage>
        <taxon>Bacteria</taxon>
        <taxon>Bacillati</taxon>
        <taxon>Actinomycetota</taxon>
        <taxon>Actinomycetes</taxon>
        <taxon>Micrococcales</taxon>
        <taxon>Microbacteriaceae</taxon>
        <taxon>Clavibacter</taxon>
    </lineage>
</organism>
<dbReference type="EMBL" id="PSXY01000013">
    <property type="protein sequence ID" value="PPF67408.1"/>
    <property type="molecule type" value="Genomic_DNA"/>
</dbReference>
<name>A0A2S5VTA3_9MICO</name>
<proteinExistence type="predicted"/>
<evidence type="ECO:0000313" key="1">
    <source>
        <dbReference type="EMBL" id="PPF67408.1"/>
    </source>
</evidence>
<gene>
    <name evidence="1" type="ORF">C5E16_09430</name>
</gene>
<dbReference type="PROSITE" id="PS51365">
    <property type="entry name" value="RENAL_DIPEPTIDASE_2"/>
    <property type="match status" value="1"/>
</dbReference>
<dbReference type="SUPFAM" id="SSF51556">
    <property type="entry name" value="Metallo-dependent hydrolases"/>
    <property type="match status" value="1"/>
</dbReference>
<dbReference type="GO" id="GO:0006508">
    <property type="term" value="P:proteolysis"/>
    <property type="evidence" value="ECO:0007669"/>
    <property type="project" value="InterPro"/>
</dbReference>